<evidence type="ECO:0000313" key="3">
    <source>
        <dbReference type="Proteomes" id="UP001195941"/>
    </source>
</evidence>
<comment type="caution">
    <text evidence="2">The sequence shown here is derived from an EMBL/GenBank/DDBJ whole genome shotgun (WGS) entry which is preliminary data.</text>
</comment>
<dbReference type="InterPro" id="IPR005561">
    <property type="entry name" value="ANTAR"/>
</dbReference>
<dbReference type="SUPFAM" id="SSF52172">
    <property type="entry name" value="CheY-like"/>
    <property type="match status" value="1"/>
</dbReference>
<dbReference type="InterPro" id="IPR011006">
    <property type="entry name" value="CheY-like_superfamily"/>
</dbReference>
<dbReference type="Proteomes" id="UP001195941">
    <property type="component" value="Unassembled WGS sequence"/>
</dbReference>
<dbReference type="PROSITE" id="PS50921">
    <property type="entry name" value="ANTAR"/>
    <property type="match status" value="1"/>
</dbReference>
<protein>
    <submittedName>
        <fullName evidence="2">ANTAR domain-containing protein</fullName>
    </submittedName>
</protein>
<sequence>MTYSFAGMKALVLHPSAEVRDGLEQRLATFGVRAEGRWPELVPGDESADLLVVDIDRGENGQFPWGGGAAPMPVVGLIGSETPGRLQWAIDQGLDAFLPQGATAKLYSALVLGFARHAERAEIRRREAEAGRRATLRLELVQAVIALMRDEGIGEAQALKQLRAFAMVERVALEDAARLYLSDVTKRGQA</sequence>
<evidence type="ECO:0000259" key="1">
    <source>
        <dbReference type="PROSITE" id="PS50921"/>
    </source>
</evidence>
<reference evidence="2 3" key="1">
    <citation type="journal article" date="2021" name="Arch. Microbiol.">
        <title>Thalassobius aquimarinus sp. nov., isolated from the Sea of Japan seashore.</title>
        <authorList>
            <person name="Kurilenko V.V."/>
            <person name="Romanenko L.A."/>
            <person name="Chernysheva N.Y."/>
            <person name="Velansky P.V."/>
            <person name="Tekutyeva L.A."/>
            <person name="Isaeva M.P."/>
            <person name="Mikhailov V.V."/>
        </authorList>
    </citation>
    <scope>NUCLEOTIDE SEQUENCE [LARGE SCALE GENOMIC DNA]</scope>
    <source>
        <strain evidence="2 3">KMM 8518</strain>
    </source>
</reference>
<dbReference type="EMBL" id="JADMKU010000009">
    <property type="protein sequence ID" value="MBR9651704.1"/>
    <property type="molecule type" value="Genomic_DNA"/>
</dbReference>
<organism evidence="2 3">
    <name type="scientific">Thalassovita aquimarina</name>
    <dbReference type="NCBI Taxonomy" id="2785917"/>
    <lineage>
        <taxon>Bacteria</taxon>
        <taxon>Pseudomonadati</taxon>
        <taxon>Pseudomonadota</taxon>
        <taxon>Alphaproteobacteria</taxon>
        <taxon>Rhodobacterales</taxon>
        <taxon>Roseobacteraceae</taxon>
        <taxon>Thalassovita</taxon>
    </lineage>
</organism>
<dbReference type="RefSeq" id="WP_212701228.1">
    <property type="nucleotide sequence ID" value="NZ_JADMKU010000009.1"/>
</dbReference>
<keyword evidence="3" id="KW-1185">Reference proteome</keyword>
<dbReference type="Gene3D" id="3.40.50.2300">
    <property type="match status" value="1"/>
</dbReference>
<gene>
    <name evidence="2" type="ORF">IT775_11285</name>
</gene>
<name>A0ABS5HS10_9RHOB</name>
<evidence type="ECO:0000313" key="2">
    <source>
        <dbReference type="EMBL" id="MBR9651704.1"/>
    </source>
</evidence>
<accession>A0ABS5HS10</accession>
<proteinExistence type="predicted"/>
<feature type="domain" description="ANTAR" evidence="1">
    <location>
        <begin position="120"/>
        <end position="181"/>
    </location>
</feature>